<proteinExistence type="predicted"/>
<evidence type="ECO:0000256" key="1">
    <source>
        <dbReference type="SAM" id="MobiDB-lite"/>
    </source>
</evidence>
<accession>A0AAW3ZR30</accession>
<dbReference type="AlphaFoldDB" id="A0AAW3ZR30"/>
<feature type="non-terminal residue" evidence="3">
    <location>
        <position position="247"/>
    </location>
</feature>
<gene>
    <name evidence="3" type="ORF">IFO71_20685</name>
</gene>
<feature type="chain" id="PRO_5043487136" evidence="2">
    <location>
        <begin position="27"/>
        <end position="247"/>
    </location>
</feature>
<dbReference type="PANTHER" id="PTHR31513">
    <property type="entry name" value="EPHRIN TYPE-B RECEPTOR"/>
    <property type="match status" value="1"/>
</dbReference>
<feature type="region of interest" description="Disordered" evidence="1">
    <location>
        <begin position="142"/>
        <end position="164"/>
    </location>
</feature>
<feature type="compositionally biased region" description="Gly residues" evidence="1">
    <location>
        <begin position="148"/>
        <end position="164"/>
    </location>
</feature>
<organism evidence="3 4">
    <name type="scientific">Pseudomarimonas arenosa</name>
    <dbReference type="NCBI Taxonomy" id="2774145"/>
    <lineage>
        <taxon>Bacteria</taxon>
        <taxon>Pseudomonadati</taxon>
        <taxon>Pseudomonadota</taxon>
        <taxon>Gammaproteobacteria</taxon>
        <taxon>Lysobacterales</taxon>
        <taxon>Lysobacteraceae</taxon>
        <taxon>Pseudomarimonas</taxon>
    </lineage>
</organism>
<evidence type="ECO:0000256" key="2">
    <source>
        <dbReference type="SAM" id="SignalP"/>
    </source>
</evidence>
<dbReference type="PANTHER" id="PTHR31513:SF2">
    <property type="entry name" value="MRAZ"/>
    <property type="match status" value="1"/>
</dbReference>
<sequence>MSNVRSSVALLAATLLVALWASPAAAETVTITTPTSIAAGDSSLDGKDVVVSGSTLTIAGQHTFASLTLSSGAILTHEAGVAQPPVLSAATLTIDATSKIDVSGKGRTHLSGASGYVGGSHGGRGGLNATNETTNAAFGSIHEPTELGAGGGGGPSGNTSRGGGAIKLTVSGTLQLDGSILADGNLSVPGYYRAGGSGGSIWLDVGTLRGAGLVRAQGGDRSFSGYDQYLVAGGGGGRVALYYDQLE</sequence>
<evidence type="ECO:0000313" key="4">
    <source>
        <dbReference type="Proteomes" id="UP000613768"/>
    </source>
</evidence>
<keyword evidence="2" id="KW-0732">Signal</keyword>
<evidence type="ECO:0000313" key="3">
    <source>
        <dbReference type="EMBL" id="MBD8528173.1"/>
    </source>
</evidence>
<protein>
    <submittedName>
        <fullName evidence="3">Uncharacterized protein</fullName>
    </submittedName>
</protein>
<feature type="signal peptide" evidence="2">
    <location>
        <begin position="1"/>
        <end position="26"/>
    </location>
</feature>
<keyword evidence="4" id="KW-1185">Reference proteome</keyword>
<dbReference type="EMBL" id="JACYTR010000090">
    <property type="protein sequence ID" value="MBD8528173.1"/>
    <property type="molecule type" value="Genomic_DNA"/>
</dbReference>
<reference evidence="3 4" key="1">
    <citation type="submission" date="2020-09" db="EMBL/GenBank/DDBJ databases">
        <title>Pseudoxanthomonas sp. CAU 1598 isolated from sand of Yaerae Beach.</title>
        <authorList>
            <person name="Kim W."/>
        </authorList>
    </citation>
    <scope>NUCLEOTIDE SEQUENCE [LARGE SCALE GENOMIC DNA]</scope>
    <source>
        <strain evidence="3 4">CAU 1598</strain>
    </source>
</reference>
<dbReference type="Proteomes" id="UP000613768">
    <property type="component" value="Unassembled WGS sequence"/>
</dbReference>
<comment type="caution">
    <text evidence="3">The sequence shown here is derived from an EMBL/GenBank/DDBJ whole genome shotgun (WGS) entry which is preliminary data.</text>
</comment>
<name>A0AAW3ZR30_9GAMM</name>